<feature type="domain" description="Transposase IS66 central" evidence="1">
    <location>
        <begin position="2"/>
        <end position="107"/>
    </location>
</feature>
<dbReference type="InterPro" id="IPR039552">
    <property type="entry name" value="IS66_C"/>
</dbReference>
<comment type="caution">
    <text evidence="3">The sequence shown here is derived from an EMBL/GenBank/DDBJ whole genome shotgun (WGS) entry which is preliminary data.</text>
</comment>
<name>A0ABQ5WTR6_9PROT</name>
<dbReference type="Proteomes" id="UP001156629">
    <property type="component" value="Unassembled WGS sequence"/>
</dbReference>
<accession>A0ABQ5WTR6</accession>
<evidence type="ECO:0008006" key="5">
    <source>
        <dbReference type="Google" id="ProtNLM"/>
    </source>
</evidence>
<dbReference type="InterPro" id="IPR052344">
    <property type="entry name" value="Transposase-related"/>
</dbReference>
<keyword evidence="4" id="KW-1185">Reference proteome</keyword>
<dbReference type="PANTHER" id="PTHR33678:SF1">
    <property type="entry name" value="BLL1576 PROTEIN"/>
    <property type="match status" value="1"/>
</dbReference>
<organism evidence="3 4">
    <name type="scientific">Gluconobacter kondonii</name>
    <dbReference type="NCBI Taxonomy" id="941463"/>
    <lineage>
        <taxon>Bacteria</taxon>
        <taxon>Pseudomonadati</taxon>
        <taxon>Pseudomonadota</taxon>
        <taxon>Alphaproteobacteria</taxon>
        <taxon>Acetobacterales</taxon>
        <taxon>Acetobacteraceae</taxon>
        <taxon>Gluconobacter</taxon>
    </lineage>
</organism>
<evidence type="ECO:0000313" key="4">
    <source>
        <dbReference type="Proteomes" id="UP001156629"/>
    </source>
</evidence>
<proteinExistence type="predicted"/>
<dbReference type="InterPro" id="IPR004291">
    <property type="entry name" value="Transposase_IS66_central"/>
</dbReference>
<reference evidence="4" key="1">
    <citation type="journal article" date="2019" name="Int. J. Syst. Evol. Microbiol.">
        <title>The Global Catalogue of Microorganisms (GCM) 10K type strain sequencing project: providing services to taxonomists for standard genome sequencing and annotation.</title>
        <authorList>
            <consortium name="The Broad Institute Genomics Platform"/>
            <consortium name="The Broad Institute Genome Sequencing Center for Infectious Disease"/>
            <person name="Wu L."/>
            <person name="Ma J."/>
        </authorList>
    </citation>
    <scope>NUCLEOTIDE SEQUENCE [LARGE SCALE GENOMIC DNA]</scope>
    <source>
        <strain evidence="4">NBRC 3266</strain>
    </source>
</reference>
<dbReference type="Pfam" id="PF03050">
    <property type="entry name" value="DDE_Tnp_IS66"/>
    <property type="match status" value="1"/>
</dbReference>
<gene>
    <name evidence="3" type="ORF">GCM10007870_25410</name>
</gene>
<dbReference type="Pfam" id="PF13817">
    <property type="entry name" value="DDE_Tnp_IS66_C"/>
    <property type="match status" value="1"/>
</dbReference>
<dbReference type="EMBL" id="BSNV01000044">
    <property type="protein sequence ID" value="GLQ66956.1"/>
    <property type="molecule type" value="Genomic_DNA"/>
</dbReference>
<evidence type="ECO:0000259" key="1">
    <source>
        <dbReference type="Pfam" id="PF03050"/>
    </source>
</evidence>
<evidence type="ECO:0000313" key="3">
    <source>
        <dbReference type="EMBL" id="GLQ66956.1"/>
    </source>
</evidence>
<evidence type="ECO:0000259" key="2">
    <source>
        <dbReference type="Pfam" id="PF13817"/>
    </source>
</evidence>
<sequence length="158" mass="17870">MQIRSLYEIEASLRGLAPDQRKTLREEHSRPRVEALELWLRQKLALLPSRARLAEAIRYALNRWDDLARFIEDGHIDLDTNPVERAIRPVTLGRKNALFAGSEGGANRWAIVASLIETAKLNGIEPFAWLRDVLTRMIDGHPAARLSELLPFPQSANG</sequence>
<protein>
    <recommendedName>
        <fullName evidence="5">Transposase</fullName>
    </recommendedName>
</protein>
<feature type="domain" description="Transposase IS66 C-terminal" evidence="2">
    <location>
        <begin position="114"/>
        <end position="151"/>
    </location>
</feature>
<dbReference type="PANTHER" id="PTHR33678">
    <property type="entry name" value="BLL1576 PROTEIN"/>
    <property type="match status" value="1"/>
</dbReference>